<dbReference type="Proteomes" id="UP001299283">
    <property type="component" value="Unassembled WGS sequence"/>
</dbReference>
<accession>A0ABU5Z3N6</accession>
<keyword evidence="6" id="KW-1185">Reference proteome</keyword>
<comment type="caution">
    <text evidence="5">The sequence shown here is derived from an EMBL/GenBank/DDBJ whole genome shotgun (WGS) entry which is preliminary data.</text>
</comment>
<dbReference type="InterPro" id="IPR020904">
    <property type="entry name" value="Sc_DH/Rdtase_CS"/>
</dbReference>
<feature type="domain" description="Ketoreductase" evidence="4">
    <location>
        <begin position="4"/>
        <end position="183"/>
    </location>
</feature>
<dbReference type="EC" id="1.-.-.-" evidence="5"/>
<dbReference type="InterPro" id="IPR057326">
    <property type="entry name" value="KR_dom"/>
</dbReference>
<dbReference type="EMBL" id="JAYJJQ010000027">
    <property type="protein sequence ID" value="MEB3071475.1"/>
    <property type="molecule type" value="Genomic_DNA"/>
</dbReference>
<evidence type="ECO:0000313" key="5">
    <source>
        <dbReference type="EMBL" id="MEB3071475.1"/>
    </source>
</evidence>
<dbReference type="PANTHER" id="PTHR44196">
    <property type="entry name" value="DEHYDROGENASE/REDUCTASE SDR FAMILY MEMBER 7B"/>
    <property type="match status" value="1"/>
</dbReference>
<dbReference type="PANTHER" id="PTHR44196:SF1">
    <property type="entry name" value="DEHYDROGENASE_REDUCTASE SDR FAMILY MEMBER 7B"/>
    <property type="match status" value="1"/>
</dbReference>
<dbReference type="GO" id="GO:0016491">
    <property type="term" value="F:oxidoreductase activity"/>
    <property type="evidence" value="ECO:0007669"/>
    <property type="project" value="UniProtKB-KW"/>
</dbReference>
<dbReference type="InterPro" id="IPR036291">
    <property type="entry name" value="NAD(P)-bd_dom_sf"/>
</dbReference>
<proteinExistence type="inferred from homology"/>
<evidence type="ECO:0000256" key="3">
    <source>
        <dbReference type="RuleBase" id="RU000363"/>
    </source>
</evidence>
<sequence>MGIRTAVVTGAASGMGRLTAVRLARSGWRVAAVDLPGPQLDAVATETGAVPYPCDVSDAEQVAATADTVIERFGAIDRLVNAAGIAVPGRIEDLASRDFERSVDINYLGTVRWVQAVLPGMRSRGSGELVLFASLAGWMPTPAMGAYTATKFAVVGFAETLAMELRGSGITLRCVCPGAVQTPMLDDIMAHGISARLKNLSRAAAPEQVLDSIEASLVRRHAGIYVFPGIPTKMLWRIRRIAPGLLAGVVRRLSA</sequence>
<dbReference type="SMART" id="SM00822">
    <property type="entry name" value="PKS_KR"/>
    <property type="match status" value="1"/>
</dbReference>
<dbReference type="PROSITE" id="PS00061">
    <property type="entry name" value="ADH_SHORT"/>
    <property type="match status" value="1"/>
</dbReference>
<dbReference type="InterPro" id="IPR002347">
    <property type="entry name" value="SDR_fam"/>
</dbReference>
<dbReference type="SUPFAM" id="SSF51735">
    <property type="entry name" value="NAD(P)-binding Rossmann-fold domains"/>
    <property type="match status" value="1"/>
</dbReference>
<keyword evidence="2 5" id="KW-0560">Oxidoreductase</keyword>
<name>A0ABU5Z3N6_9MYCO</name>
<dbReference type="Gene3D" id="3.40.50.720">
    <property type="entry name" value="NAD(P)-binding Rossmann-like Domain"/>
    <property type="match status" value="1"/>
</dbReference>
<evidence type="ECO:0000256" key="2">
    <source>
        <dbReference type="ARBA" id="ARBA00023002"/>
    </source>
</evidence>
<dbReference type="Pfam" id="PF00106">
    <property type="entry name" value="adh_short"/>
    <property type="match status" value="1"/>
</dbReference>
<dbReference type="PRINTS" id="PR00080">
    <property type="entry name" value="SDRFAMILY"/>
</dbReference>
<evidence type="ECO:0000259" key="4">
    <source>
        <dbReference type="SMART" id="SM00822"/>
    </source>
</evidence>
<comment type="similarity">
    <text evidence="1 3">Belongs to the short-chain dehydrogenases/reductases (SDR) family.</text>
</comment>
<evidence type="ECO:0000313" key="6">
    <source>
        <dbReference type="Proteomes" id="UP001299283"/>
    </source>
</evidence>
<dbReference type="PRINTS" id="PR00081">
    <property type="entry name" value="GDHRDH"/>
</dbReference>
<dbReference type="CDD" id="cd05233">
    <property type="entry name" value="SDR_c"/>
    <property type="match status" value="1"/>
</dbReference>
<protein>
    <submittedName>
        <fullName evidence="5">SDR family oxidoreductase</fullName>
        <ecNumber evidence="5">1.-.-.-</ecNumber>
    </submittedName>
</protein>
<evidence type="ECO:0000256" key="1">
    <source>
        <dbReference type="ARBA" id="ARBA00006484"/>
    </source>
</evidence>
<dbReference type="RefSeq" id="WP_329779680.1">
    <property type="nucleotide sequence ID" value="NZ_JAYJJQ010000027.1"/>
</dbReference>
<gene>
    <name evidence="5" type="ORF">K5L39_20055</name>
</gene>
<reference evidence="5 6" key="1">
    <citation type="submission" date="2023-12" db="EMBL/GenBank/DDBJ databases">
        <title>Description of new species of Mycobacterium terrae complex isolated from sewage at the Sao Paulo Zoological Park Foundation in Brazil.</title>
        <authorList>
            <person name="Romagnoli C.L."/>
            <person name="Conceicao E.C."/>
            <person name="Machado E."/>
            <person name="Barreto L.B.P.F."/>
            <person name="Sharma A."/>
            <person name="Silva N.M."/>
            <person name="Marques L.E."/>
            <person name="Juliana M.A."/>
            <person name="Lourenco M.C.S."/>
            <person name="Digiampietri L.A."/>
            <person name="Suffys P.N."/>
            <person name="Viana-Niero C."/>
        </authorList>
    </citation>
    <scope>NUCLEOTIDE SEQUENCE [LARGE SCALE GENOMIC DNA]</scope>
    <source>
        <strain evidence="5 6">MYC017</strain>
    </source>
</reference>
<organism evidence="5 6">
    <name type="scientific">[Mycobacterium] vasticus</name>
    <dbReference type="NCBI Taxonomy" id="2875777"/>
    <lineage>
        <taxon>Bacteria</taxon>
        <taxon>Bacillati</taxon>
        <taxon>Actinomycetota</taxon>
        <taxon>Actinomycetes</taxon>
        <taxon>Mycobacteriales</taxon>
        <taxon>Mycobacteriaceae</taxon>
        <taxon>Mycolicibacter</taxon>
    </lineage>
</organism>